<comment type="caution">
    <text evidence="3">The sequence shown here is derived from an EMBL/GenBank/DDBJ whole genome shotgun (WGS) entry which is preliminary data.</text>
</comment>
<keyword evidence="1" id="KW-0732">Signal</keyword>
<evidence type="ECO:0000313" key="4">
    <source>
        <dbReference type="Proteomes" id="UP000316343"/>
    </source>
</evidence>
<proteinExistence type="predicted"/>
<dbReference type="Pfam" id="PF12146">
    <property type="entry name" value="Hydrolase_4"/>
    <property type="match status" value="1"/>
</dbReference>
<gene>
    <name evidence="3" type="ORF">FGU71_10050</name>
</gene>
<reference evidence="3 4" key="1">
    <citation type="submission" date="2019-06" db="EMBL/GenBank/DDBJ databases">
        <title>Erythrobacter insulae sp. nov., isolated from a tidal flat.</title>
        <authorList>
            <person name="Yoon J.-H."/>
        </authorList>
    </citation>
    <scope>NUCLEOTIDE SEQUENCE [LARGE SCALE GENOMIC DNA]</scope>
    <source>
        <strain evidence="3 4">JBTF-M21</strain>
    </source>
</reference>
<protein>
    <submittedName>
        <fullName evidence="3">Alpha/beta fold hydrolase</fullName>
    </submittedName>
</protein>
<dbReference type="RefSeq" id="WP_142788441.1">
    <property type="nucleotide sequence ID" value="NZ_VHJK01000001.1"/>
</dbReference>
<keyword evidence="3" id="KW-0378">Hydrolase</keyword>
<dbReference type="PANTHER" id="PTHR43265:SF1">
    <property type="entry name" value="ESTERASE ESTD"/>
    <property type="match status" value="1"/>
</dbReference>
<dbReference type="InterPro" id="IPR053145">
    <property type="entry name" value="AB_hydrolase_Est10"/>
</dbReference>
<keyword evidence="4" id="KW-1185">Reference proteome</keyword>
<name>A0A547PDF5_9SPHN</name>
<feature type="chain" id="PRO_5021803039" evidence="1">
    <location>
        <begin position="22"/>
        <end position="323"/>
    </location>
</feature>
<dbReference type="Proteomes" id="UP000316343">
    <property type="component" value="Unassembled WGS sequence"/>
</dbReference>
<accession>A0A547PDF5</accession>
<organism evidence="3 4">
    <name type="scientific">Erythrobacter insulae</name>
    <dbReference type="NCBI Taxonomy" id="2584124"/>
    <lineage>
        <taxon>Bacteria</taxon>
        <taxon>Pseudomonadati</taxon>
        <taxon>Pseudomonadota</taxon>
        <taxon>Alphaproteobacteria</taxon>
        <taxon>Sphingomonadales</taxon>
        <taxon>Erythrobacteraceae</taxon>
        <taxon>Erythrobacter/Porphyrobacter group</taxon>
        <taxon>Erythrobacter</taxon>
    </lineage>
</organism>
<evidence type="ECO:0000256" key="1">
    <source>
        <dbReference type="SAM" id="SignalP"/>
    </source>
</evidence>
<dbReference type="AlphaFoldDB" id="A0A547PDF5"/>
<dbReference type="OrthoDB" id="9809549at2"/>
<dbReference type="EMBL" id="VHJK01000001">
    <property type="protein sequence ID" value="TRD12168.1"/>
    <property type="molecule type" value="Genomic_DNA"/>
</dbReference>
<dbReference type="Gene3D" id="3.40.50.1820">
    <property type="entry name" value="alpha/beta hydrolase"/>
    <property type="match status" value="1"/>
</dbReference>
<dbReference type="PROSITE" id="PS51257">
    <property type="entry name" value="PROKAR_LIPOPROTEIN"/>
    <property type="match status" value="1"/>
</dbReference>
<dbReference type="SUPFAM" id="SSF53474">
    <property type="entry name" value="alpha/beta-Hydrolases"/>
    <property type="match status" value="1"/>
</dbReference>
<dbReference type="InterPro" id="IPR022742">
    <property type="entry name" value="Hydrolase_4"/>
</dbReference>
<evidence type="ECO:0000259" key="2">
    <source>
        <dbReference type="Pfam" id="PF12146"/>
    </source>
</evidence>
<evidence type="ECO:0000313" key="3">
    <source>
        <dbReference type="EMBL" id="TRD12168.1"/>
    </source>
</evidence>
<dbReference type="PANTHER" id="PTHR43265">
    <property type="entry name" value="ESTERASE ESTD"/>
    <property type="match status" value="1"/>
</dbReference>
<dbReference type="GO" id="GO:0052689">
    <property type="term" value="F:carboxylic ester hydrolase activity"/>
    <property type="evidence" value="ECO:0007669"/>
    <property type="project" value="TreeGrafter"/>
</dbReference>
<feature type="domain" description="Serine aminopeptidase S33" evidence="2">
    <location>
        <begin position="74"/>
        <end position="283"/>
    </location>
</feature>
<dbReference type="InterPro" id="IPR029058">
    <property type="entry name" value="AB_hydrolase_fold"/>
</dbReference>
<feature type="signal peptide" evidence="1">
    <location>
        <begin position="1"/>
        <end position="21"/>
    </location>
</feature>
<sequence>MKRHFLGWTALLAGCSVSVAAQSSTDVAATHDGLMGSLYGTLVPGDIQNGPAVLIIPGSGPTDRDGNNPLGVRAASYRLLAERLAERGITTLRIDKRGMFASAGATENANDVTIETYVADTHAWSAVLRSETGNDCVWLLGHSEGALIALASVADRSDGICGVILAASPGRPLGAILREQFKANPANASILDDAEKAISQLEAGEDIAANELPPVLLPIFGPQIQRFMKSMLAQDPAAMIADYTGPVLILHPQEDIQVALSDAQALQSAQVDAELVILEQVNHVLKQVPPGDRAVNLRSYSDASLPIAPAVTEAITEFVTRAR</sequence>